<evidence type="ECO:0000256" key="1">
    <source>
        <dbReference type="SAM" id="Phobius"/>
    </source>
</evidence>
<dbReference type="Proteomes" id="UP000309676">
    <property type="component" value="Unassembled WGS sequence"/>
</dbReference>
<keyword evidence="1" id="KW-1133">Transmembrane helix</keyword>
<dbReference type="EMBL" id="VCIW01000001">
    <property type="protein sequence ID" value="TLS54330.1"/>
    <property type="molecule type" value="Genomic_DNA"/>
</dbReference>
<evidence type="ECO:0000313" key="3">
    <source>
        <dbReference type="Proteomes" id="UP000309676"/>
    </source>
</evidence>
<protein>
    <submittedName>
        <fullName evidence="2">Amino acid ABC transporter permease</fullName>
    </submittedName>
</protein>
<organism evidence="2 3">
    <name type="scientific">Paenibacillus antri</name>
    <dbReference type="NCBI Taxonomy" id="2582848"/>
    <lineage>
        <taxon>Bacteria</taxon>
        <taxon>Bacillati</taxon>
        <taxon>Bacillota</taxon>
        <taxon>Bacilli</taxon>
        <taxon>Bacillales</taxon>
        <taxon>Paenibacillaceae</taxon>
        <taxon>Paenibacillus</taxon>
    </lineage>
</organism>
<dbReference type="AlphaFoldDB" id="A0A5R9GJ11"/>
<keyword evidence="1" id="KW-0812">Transmembrane</keyword>
<feature type="transmembrane region" description="Helical" evidence="1">
    <location>
        <begin position="12"/>
        <end position="28"/>
    </location>
</feature>
<keyword evidence="1" id="KW-0472">Membrane</keyword>
<sequence length="38" mass="4257">MIVGRDVSEAFLILLVIVLTFVITAGVLKRKARKKRDS</sequence>
<proteinExistence type="predicted"/>
<comment type="caution">
    <text evidence="2">The sequence shown here is derived from an EMBL/GenBank/DDBJ whole genome shotgun (WGS) entry which is preliminary data.</text>
</comment>
<reference evidence="2 3" key="1">
    <citation type="submission" date="2019-05" db="EMBL/GenBank/DDBJ databases">
        <authorList>
            <person name="Narsing Rao M.P."/>
            <person name="Li W.J."/>
        </authorList>
    </citation>
    <scope>NUCLEOTIDE SEQUENCE [LARGE SCALE GENOMIC DNA]</scope>
    <source>
        <strain evidence="2 3">SYSU_K30003</strain>
    </source>
</reference>
<name>A0A5R9GJ11_9BACL</name>
<gene>
    <name evidence="2" type="ORF">FE782_03015</name>
</gene>
<keyword evidence="3" id="KW-1185">Reference proteome</keyword>
<accession>A0A5R9GJ11</accession>
<evidence type="ECO:0000313" key="2">
    <source>
        <dbReference type="EMBL" id="TLS54330.1"/>
    </source>
</evidence>